<feature type="compositionally biased region" description="Basic and acidic residues" evidence="1">
    <location>
        <begin position="133"/>
        <end position="153"/>
    </location>
</feature>
<comment type="caution">
    <text evidence="2">The sequence shown here is derived from an EMBL/GenBank/DDBJ whole genome shotgun (WGS) entry which is preliminary data.</text>
</comment>
<organism evidence="2 3">
    <name type="scientific">Pleurodeles waltl</name>
    <name type="common">Iberian ribbed newt</name>
    <dbReference type="NCBI Taxonomy" id="8319"/>
    <lineage>
        <taxon>Eukaryota</taxon>
        <taxon>Metazoa</taxon>
        <taxon>Chordata</taxon>
        <taxon>Craniata</taxon>
        <taxon>Vertebrata</taxon>
        <taxon>Euteleostomi</taxon>
        <taxon>Amphibia</taxon>
        <taxon>Batrachia</taxon>
        <taxon>Caudata</taxon>
        <taxon>Salamandroidea</taxon>
        <taxon>Salamandridae</taxon>
        <taxon>Pleurodelinae</taxon>
        <taxon>Pleurodeles</taxon>
    </lineage>
</organism>
<evidence type="ECO:0000313" key="3">
    <source>
        <dbReference type="Proteomes" id="UP001066276"/>
    </source>
</evidence>
<name>A0AAV7PTV0_PLEWA</name>
<proteinExistence type="predicted"/>
<dbReference type="Proteomes" id="UP001066276">
    <property type="component" value="Chromosome 7"/>
</dbReference>
<feature type="compositionally biased region" description="Basic and acidic residues" evidence="1">
    <location>
        <begin position="72"/>
        <end position="86"/>
    </location>
</feature>
<keyword evidence="3" id="KW-1185">Reference proteome</keyword>
<feature type="region of interest" description="Disordered" evidence="1">
    <location>
        <begin position="65"/>
        <end position="167"/>
    </location>
</feature>
<accession>A0AAV7PTV0</accession>
<feature type="compositionally biased region" description="Basic and acidic residues" evidence="1">
    <location>
        <begin position="110"/>
        <end position="122"/>
    </location>
</feature>
<evidence type="ECO:0000256" key="1">
    <source>
        <dbReference type="SAM" id="MobiDB-lite"/>
    </source>
</evidence>
<evidence type="ECO:0000313" key="2">
    <source>
        <dbReference type="EMBL" id="KAJ1131736.1"/>
    </source>
</evidence>
<sequence length="167" mass="18458">MAIGSLGRSSGMISISFSEDKLLFVVQKQKQTSHVSLDFQFNFCDKGPSIPVVSPDPIVELRAIPRLTPSLHPEERENTNDMEARKGAPPTLTSDFYFQGGGPGSTSGEVDQHRGNIQEGCKRGGTSGAQDMELEKNAMEEGLGRRRQKTQERRSRRAIPMMYQGET</sequence>
<gene>
    <name evidence="2" type="ORF">NDU88_010069</name>
</gene>
<reference evidence="2" key="1">
    <citation type="journal article" date="2022" name="bioRxiv">
        <title>Sequencing and chromosome-scale assembly of the giantPleurodeles waltlgenome.</title>
        <authorList>
            <person name="Brown T."/>
            <person name="Elewa A."/>
            <person name="Iarovenko S."/>
            <person name="Subramanian E."/>
            <person name="Araus A.J."/>
            <person name="Petzold A."/>
            <person name="Susuki M."/>
            <person name="Suzuki K.-i.T."/>
            <person name="Hayashi T."/>
            <person name="Toyoda A."/>
            <person name="Oliveira C."/>
            <person name="Osipova E."/>
            <person name="Leigh N.D."/>
            <person name="Simon A."/>
            <person name="Yun M.H."/>
        </authorList>
    </citation>
    <scope>NUCLEOTIDE SEQUENCE</scope>
    <source>
        <strain evidence="2">20211129_DDA</strain>
        <tissue evidence="2">Liver</tissue>
    </source>
</reference>
<protein>
    <submittedName>
        <fullName evidence="2">Uncharacterized protein</fullName>
    </submittedName>
</protein>
<dbReference type="EMBL" id="JANPWB010000011">
    <property type="protein sequence ID" value="KAJ1131736.1"/>
    <property type="molecule type" value="Genomic_DNA"/>
</dbReference>
<dbReference type="AlphaFoldDB" id="A0AAV7PTV0"/>